<name>A0A1J0W146_9NOCA</name>
<evidence type="ECO:0000313" key="3">
    <source>
        <dbReference type="Proteomes" id="UP000183810"/>
    </source>
</evidence>
<sequence length="117" mass="11663">MTSDAGGATAFACIALAALIALTLLIGQVGVAVVARHRAQAAADLGALAAAGVLVEGPEAGCARATELARRMGARVARCVVEHWDVEVTVEVTVTLGIFGNRTVGVAARAGPVDDTA</sequence>
<dbReference type="KEGG" id="nsl:BOX37_01635"/>
<keyword evidence="3" id="KW-1185">Reference proteome</keyword>
<gene>
    <name evidence="2" type="ORF">BOX37_01635</name>
</gene>
<evidence type="ECO:0000313" key="2">
    <source>
        <dbReference type="EMBL" id="APE37937.1"/>
    </source>
</evidence>
<dbReference type="AlphaFoldDB" id="A0A1J0W146"/>
<dbReference type="InterPro" id="IPR021202">
    <property type="entry name" value="Rv3654c-like"/>
</dbReference>
<dbReference type="RefSeq" id="WP_071931099.1">
    <property type="nucleotide sequence ID" value="NZ_CP018082.1"/>
</dbReference>
<evidence type="ECO:0000259" key="1">
    <source>
        <dbReference type="Pfam" id="PF13400"/>
    </source>
</evidence>
<dbReference type="EMBL" id="CP018082">
    <property type="protein sequence ID" value="APE37937.1"/>
    <property type="molecule type" value="Genomic_DNA"/>
</dbReference>
<dbReference type="NCBIfam" id="TIGR03816">
    <property type="entry name" value="tadE_like_DECH"/>
    <property type="match status" value="1"/>
</dbReference>
<accession>A0A1J0W146</accession>
<dbReference type="InterPro" id="IPR028087">
    <property type="entry name" value="Tad_N"/>
</dbReference>
<dbReference type="Pfam" id="PF13400">
    <property type="entry name" value="Tad"/>
    <property type="match status" value="1"/>
</dbReference>
<reference evidence="2" key="1">
    <citation type="submission" date="2016-11" db="EMBL/GenBank/DDBJ databases">
        <authorList>
            <person name="Jaros S."/>
            <person name="Januszkiewicz K."/>
            <person name="Wedrychowicz H."/>
        </authorList>
    </citation>
    <scope>NUCLEOTIDE SEQUENCE [LARGE SCALE GENOMIC DNA]</scope>
    <source>
        <strain evidence="2">Y48</strain>
    </source>
</reference>
<feature type="domain" description="Putative Flp pilus-assembly TadG-like N-terminal" evidence="1">
    <location>
        <begin position="6"/>
        <end position="51"/>
    </location>
</feature>
<proteinExistence type="predicted"/>
<dbReference type="Proteomes" id="UP000183810">
    <property type="component" value="Chromosome"/>
</dbReference>
<organism evidence="2 3">
    <name type="scientific">Nocardia mangyaensis</name>
    <dbReference type="NCBI Taxonomy" id="2213200"/>
    <lineage>
        <taxon>Bacteria</taxon>
        <taxon>Bacillati</taxon>
        <taxon>Actinomycetota</taxon>
        <taxon>Actinomycetes</taxon>
        <taxon>Mycobacteriales</taxon>
        <taxon>Nocardiaceae</taxon>
        <taxon>Nocardia</taxon>
    </lineage>
</organism>
<protein>
    <submittedName>
        <fullName evidence="2">Pilus assembly protein TadE</fullName>
    </submittedName>
</protein>